<accession>A0A2A2KSI7</accession>
<dbReference type="PANTHER" id="PTHR33447">
    <property type="entry name" value="GLUTATHIONE GAMMA-GLUTAMYLCYSTEINYLTRANSFERASE"/>
    <property type="match status" value="1"/>
</dbReference>
<evidence type="ECO:0000256" key="2">
    <source>
        <dbReference type="ARBA" id="ARBA00022539"/>
    </source>
</evidence>
<sequence>MSVTAKNLYRRPLPESCIDFSSEAGKKMFTESLLEGNANIYFKLAAHFRTQDEPAYCGLSTLVMVLNSLEVDPGRVWKSPWRYYHESMLDCCVPLENAKKIGINLPQFGCLAMCNRLHTVIYTADDTDFFLNRFRENLTKSVRSDTDVVVASYDRAQLDQTGSGHFSPLAAYHSATDSVLIMDVARYKYPPHWVTLKQLQKSMCSIENTTKKPRGEFAQSVISWKNFLLEEPISDPTEELQLVCRQFAQCFADYALCYTQKNLDQQQQLCKKEDSFCKDCIFQHSEACKEICAELRKTPIAQILGTSSVTALMLAWPYEIGCSARSDRLAEMARENIESFSADTRNEINQLHIQIQTLMCCSRPPPNLD</sequence>
<protein>
    <recommendedName>
        <fullName evidence="1">glutathione gamma-glutamylcysteinyltransferase</fullName>
        <ecNumber evidence="1">2.3.2.15</ecNumber>
    </recommendedName>
</protein>
<evidence type="ECO:0000256" key="1">
    <source>
        <dbReference type="ARBA" id="ARBA00012468"/>
    </source>
</evidence>
<dbReference type="InterPro" id="IPR038156">
    <property type="entry name" value="PCS_N_sf"/>
</dbReference>
<evidence type="ECO:0000256" key="3">
    <source>
        <dbReference type="ARBA" id="ARBA00022679"/>
    </source>
</evidence>
<dbReference type="InterPro" id="IPR038765">
    <property type="entry name" value="Papain-like_cys_pep_sf"/>
</dbReference>
<evidence type="ECO:0000256" key="4">
    <source>
        <dbReference type="ARBA" id="ARBA00022723"/>
    </source>
</evidence>
<dbReference type="FunFam" id="3.90.70.30:FF:000001">
    <property type="entry name" value="Glutathione gamma-glutamylcysteinyltransferase 1"/>
    <property type="match status" value="1"/>
</dbReference>
<keyword evidence="3" id="KW-0808">Transferase</keyword>
<dbReference type="Pfam" id="PF05023">
    <property type="entry name" value="Phytochelatin"/>
    <property type="match status" value="1"/>
</dbReference>
<dbReference type="PROSITE" id="PS51443">
    <property type="entry name" value="PCS"/>
    <property type="match status" value="1"/>
</dbReference>
<evidence type="ECO:0000313" key="7">
    <source>
        <dbReference type="Proteomes" id="UP000218231"/>
    </source>
</evidence>
<dbReference type="EMBL" id="LIAE01007805">
    <property type="protein sequence ID" value="PAV76875.1"/>
    <property type="molecule type" value="Genomic_DNA"/>
</dbReference>
<dbReference type="InterPro" id="IPR007719">
    <property type="entry name" value="PCS_N"/>
</dbReference>
<reference evidence="6 7" key="1">
    <citation type="journal article" date="2017" name="Curr. Biol.">
        <title>Genome architecture and evolution of a unichromosomal asexual nematode.</title>
        <authorList>
            <person name="Fradin H."/>
            <person name="Zegar C."/>
            <person name="Gutwein M."/>
            <person name="Lucas J."/>
            <person name="Kovtun M."/>
            <person name="Corcoran D."/>
            <person name="Baugh L.R."/>
            <person name="Kiontke K."/>
            <person name="Gunsalus K."/>
            <person name="Fitch D.H."/>
            <person name="Piano F."/>
        </authorList>
    </citation>
    <scope>NUCLEOTIDE SEQUENCE [LARGE SCALE GENOMIC DNA]</scope>
    <source>
        <strain evidence="6">PF1309</strain>
    </source>
</reference>
<dbReference type="GO" id="GO:0016756">
    <property type="term" value="F:glutathione gamma-glutamylcysteinyltransferase activity"/>
    <property type="evidence" value="ECO:0007669"/>
    <property type="project" value="UniProtKB-EC"/>
</dbReference>
<dbReference type="OrthoDB" id="448954at2759"/>
<dbReference type="GO" id="GO:0046938">
    <property type="term" value="P:phytochelatin biosynthetic process"/>
    <property type="evidence" value="ECO:0007669"/>
    <property type="project" value="InterPro"/>
</dbReference>
<dbReference type="Proteomes" id="UP000218231">
    <property type="component" value="Unassembled WGS sequence"/>
</dbReference>
<comment type="caution">
    <text evidence="6">The sequence shown here is derived from an EMBL/GenBank/DDBJ whole genome shotgun (WGS) entry which is preliminary data.</text>
</comment>
<dbReference type="Gene3D" id="3.90.70.30">
    <property type="entry name" value="Phytochelatin synthase, N-terminal domain"/>
    <property type="match status" value="1"/>
</dbReference>
<keyword evidence="7" id="KW-1185">Reference proteome</keyword>
<dbReference type="GO" id="GO:0098849">
    <property type="term" value="P:cellular detoxification of cadmium ion"/>
    <property type="evidence" value="ECO:0007669"/>
    <property type="project" value="TreeGrafter"/>
</dbReference>
<dbReference type="GO" id="GO:0046872">
    <property type="term" value="F:metal ion binding"/>
    <property type="evidence" value="ECO:0007669"/>
    <property type="project" value="UniProtKB-KW"/>
</dbReference>
<dbReference type="PANTHER" id="PTHR33447:SF2">
    <property type="entry name" value="GLUTATHIONE GAMMA-GLUTAMYLCYSTEINYLTRANSFERASE"/>
    <property type="match status" value="1"/>
</dbReference>
<keyword evidence="4" id="KW-0479">Metal-binding</keyword>
<keyword evidence="2" id="KW-0104">Cadmium</keyword>
<feature type="domain" description="Peptidase C83" evidence="5">
    <location>
        <begin position="3"/>
        <end position="224"/>
    </location>
</feature>
<dbReference type="EC" id="2.3.2.15" evidence="1"/>
<dbReference type="SUPFAM" id="SSF54001">
    <property type="entry name" value="Cysteine proteinases"/>
    <property type="match status" value="1"/>
</dbReference>
<evidence type="ECO:0000259" key="5">
    <source>
        <dbReference type="PROSITE" id="PS51443"/>
    </source>
</evidence>
<dbReference type="GO" id="GO:0010273">
    <property type="term" value="P:detoxification of copper ion"/>
    <property type="evidence" value="ECO:0007669"/>
    <property type="project" value="TreeGrafter"/>
</dbReference>
<gene>
    <name evidence="6" type="ORF">WR25_25970</name>
</gene>
<dbReference type="STRING" id="2018661.A0A2A2KSI7"/>
<proteinExistence type="predicted"/>
<organism evidence="6 7">
    <name type="scientific">Diploscapter pachys</name>
    <dbReference type="NCBI Taxonomy" id="2018661"/>
    <lineage>
        <taxon>Eukaryota</taxon>
        <taxon>Metazoa</taxon>
        <taxon>Ecdysozoa</taxon>
        <taxon>Nematoda</taxon>
        <taxon>Chromadorea</taxon>
        <taxon>Rhabditida</taxon>
        <taxon>Rhabditina</taxon>
        <taxon>Rhabditomorpha</taxon>
        <taxon>Rhabditoidea</taxon>
        <taxon>Rhabditidae</taxon>
        <taxon>Diploscapter</taxon>
    </lineage>
</organism>
<dbReference type="InterPro" id="IPR040409">
    <property type="entry name" value="PCS-like"/>
</dbReference>
<dbReference type="AlphaFoldDB" id="A0A2A2KSI7"/>
<name>A0A2A2KSI7_9BILA</name>
<evidence type="ECO:0000313" key="6">
    <source>
        <dbReference type="EMBL" id="PAV76875.1"/>
    </source>
</evidence>